<dbReference type="CDD" id="cd10910">
    <property type="entry name" value="PIN_limkain_b1_N_like"/>
    <property type="match status" value="1"/>
</dbReference>
<dbReference type="PANTHER" id="PTHR14379:SF3">
    <property type="entry name" value="MEIOSIS REGULATOR AND MRNA STABILITY FACTOR 1"/>
    <property type="match status" value="1"/>
</dbReference>
<dbReference type="OrthoDB" id="549353at2759"/>
<dbReference type="GO" id="GO:1905762">
    <property type="term" value="F:CCR4-NOT complex binding"/>
    <property type="evidence" value="ECO:0007669"/>
    <property type="project" value="TreeGrafter"/>
</dbReference>
<dbReference type="EMBL" id="JAOTPV010000002">
    <property type="protein sequence ID" value="KAJ4488216.1"/>
    <property type="molecule type" value="Genomic_DNA"/>
</dbReference>
<dbReference type="PANTHER" id="PTHR14379">
    <property type="entry name" value="LIMKAIN B LKAP"/>
    <property type="match status" value="1"/>
</dbReference>
<reference evidence="3" key="1">
    <citation type="submission" date="2022-08" db="EMBL/GenBank/DDBJ databases">
        <title>A Global Phylogenomic Analysis of the Shiitake Genus Lentinula.</title>
        <authorList>
            <consortium name="DOE Joint Genome Institute"/>
            <person name="Sierra-Patev S."/>
            <person name="Min B."/>
            <person name="Naranjo-Ortiz M."/>
            <person name="Looney B."/>
            <person name="Konkel Z."/>
            <person name="Slot J.C."/>
            <person name="Sakamoto Y."/>
            <person name="Steenwyk J.L."/>
            <person name="Rokas A."/>
            <person name="Carro J."/>
            <person name="Camarero S."/>
            <person name="Ferreira P."/>
            <person name="Molpeceres G."/>
            <person name="Ruiz-Duenas F.J."/>
            <person name="Serrano A."/>
            <person name="Henrissat B."/>
            <person name="Drula E."/>
            <person name="Hughes K.W."/>
            <person name="Mata J.L."/>
            <person name="Ishikawa N.K."/>
            <person name="Vargas-Isla R."/>
            <person name="Ushijima S."/>
            <person name="Smith C.A."/>
            <person name="Ahrendt S."/>
            <person name="Andreopoulos W."/>
            <person name="He G."/>
            <person name="Labutti K."/>
            <person name="Lipzen A."/>
            <person name="Ng V."/>
            <person name="Riley R."/>
            <person name="Sandor L."/>
            <person name="Barry K."/>
            <person name="Martinez A.T."/>
            <person name="Xiao Y."/>
            <person name="Gibbons J.G."/>
            <person name="Terashima K."/>
            <person name="Grigoriev I.V."/>
            <person name="Hibbett D.S."/>
        </authorList>
    </citation>
    <scope>NUCLEOTIDE SEQUENCE</scope>
    <source>
        <strain evidence="3">JLM2183</strain>
    </source>
</reference>
<accession>A0A9W9AQC2</accession>
<protein>
    <submittedName>
        <fullName evidence="3">NYN domain-containing protein</fullName>
    </submittedName>
</protein>
<organism evidence="3 4">
    <name type="scientific">Lentinula aciculospora</name>
    <dbReference type="NCBI Taxonomy" id="153920"/>
    <lineage>
        <taxon>Eukaryota</taxon>
        <taxon>Fungi</taxon>
        <taxon>Dikarya</taxon>
        <taxon>Basidiomycota</taxon>
        <taxon>Agaricomycotina</taxon>
        <taxon>Agaricomycetes</taxon>
        <taxon>Agaricomycetidae</taxon>
        <taxon>Agaricales</taxon>
        <taxon>Marasmiineae</taxon>
        <taxon>Omphalotaceae</taxon>
        <taxon>Lentinula</taxon>
    </lineage>
</organism>
<name>A0A9W9AQC2_9AGAR</name>
<dbReference type="Pfam" id="PF01936">
    <property type="entry name" value="NYN"/>
    <property type="match status" value="1"/>
</dbReference>
<dbReference type="GO" id="GO:0004540">
    <property type="term" value="F:RNA nuclease activity"/>
    <property type="evidence" value="ECO:0007669"/>
    <property type="project" value="InterPro"/>
</dbReference>
<proteinExistence type="predicted"/>
<comment type="caution">
    <text evidence="3">The sequence shown here is derived from an EMBL/GenBank/DDBJ whole genome shotgun (WGS) entry which is preliminary data.</text>
</comment>
<dbReference type="Gene3D" id="3.40.50.1010">
    <property type="entry name" value="5'-nuclease"/>
    <property type="match status" value="1"/>
</dbReference>
<dbReference type="Proteomes" id="UP001150266">
    <property type="component" value="Unassembled WGS sequence"/>
</dbReference>
<evidence type="ECO:0000259" key="2">
    <source>
        <dbReference type="Pfam" id="PF01936"/>
    </source>
</evidence>
<gene>
    <name evidence="3" type="ORF">J3R30DRAFT_3791056</name>
</gene>
<feature type="compositionally biased region" description="Polar residues" evidence="1">
    <location>
        <begin position="184"/>
        <end position="199"/>
    </location>
</feature>
<evidence type="ECO:0000313" key="4">
    <source>
        <dbReference type="Proteomes" id="UP001150266"/>
    </source>
</evidence>
<dbReference type="GO" id="GO:0005777">
    <property type="term" value="C:peroxisome"/>
    <property type="evidence" value="ECO:0007669"/>
    <property type="project" value="InterPro"/>
</dbReference>
<dbReference type="GO" id="GO:0010468">
    <property type="term" value="P:regulation of gene expression"/>
    <property type="evidence" value="ECO:0007669"/>
    <property type="project" value="InterPro"/>
</dbReference>
<dbReference type="AlphaFoldDB" id="A0A9W9AQC2"/>
<dbReference type="InterPro" id="IPR021139">
    <property type="entry name" value="NYN"/>
</dbReference>
<feature type="domain" description="NYN" evidence="2">
    <location>
        <begin position="17"/>
        <end position="158"/>
    </location>
</feature>
<feature type="region of interest" description="Disordered" evidence="1">
    <location>
        <begin position="176"/>
        <end position="199"/>
    </location>
</feature>
<dbReference type="InterPro" id="IPR024768">
    <property type="entry name" value="Marf1"/>
</dbReference>
<evidence type="ECO:0000313" key="3">
    <source>
        <dbReference type="EMBL" id="KAJ4488216.1"/>
    </source>
</evidence>
<keyword evidence="4" id="KW-1185">Reference proteome</keyword>
<evidence type="ECO:0000256" key="1">
    <source>
        <dbReference type="SAM" id="MobiDB-lite"/>
    </source>
</evidence>
<sequence>MALSMRTGSSAGHNGQVAIFWDYENCSPPPNISGYELVSRIRDLAHEHGSVHLFKAYTYHSEKTSARSLALRSELQSSGVSLTEFSRNDFKDVIDRMIIADVLTFAMDNPYPSTTTIMLISNEREFAYALSILRLRMYRVIVVAPMLPRPHISLKSQASFFFNWFAIANGQQNEEKDTTYPLMESSTSSGSYRSPNSTSSCPPILAKSREYCGENWPSPKFSWKILTAVEAPRTYSKSFDSGLQIETKNTFASTPIPENQNPPFTTEATSIATKGLLRFPVLLEEDSPDIGSVPLSESFPLIPTDVDSQKTIFSESEDQSSSGLLPTHSIKFTNFHAVGFAIPKSLNRKRGSTASRVFLGRLTPEVPEGFQRLVHLLEDY</sequence>